<dbReference type="InterPro" id="IPR050204">
    <property type="entry name" value="AraC_XylS_family_regulators"/>
</dbReference>
<accession>A0ABV8VAY7</accession>
<evidence type="ECO:0000259" key="4">
    <source>
        <dbReference type="PROSITE" id="PS01124"/>
    </source>
</evidence>
<evidence type="ECO:0000313" key="5">
    <source>
        <dbReference type="EMBL" id="MFC4373071.1"/>
    </source>
</evidence>
<dbReference type="PANTHER" id="PTHR46796">
    <property type="entry name" value="HTH-TYPE TRANSCRIPTIONAL ACTIVATOR RHAS-RELATED"/>
    <property type="match status" value="1"/>
</dbReference>
<dbReference type="Proteomes" id="UP001595844">
    <property type="component" value="Unassembled WGS sequence"/>
</dbReference>
<evidence type="ECO:0000256" key="2">
    <source>
        <dbReference type="ARBA" id="ARBA00023125"/>
    </source>
</evidence>
<dbReference type="PANTHER" id="PTHR46796:SF15">
    <property type="entry name" value="BLL1074 PROTEIN"/>
    <property type="match status" value="1"/>
</dbReference>
<protein>
    <submittedName>
        <fullName evidence="5">Helix-turn-helix domain-containing protein</fullName>
    </submittedName>
</protein>
<keyword evidence="2" id="KW-0238">DNA-binding</keyword>
<feature type="domain" description="HTH araC/xylS-type" evidence="4">
    <location>
        <begin position="164"/>
        <end position="263"/>
    </location>
</feature>
<organism evidence="5 6">
    <name type="scientific">Nocardia halotolerans</name>
    <dbReference type="NCBI Taxonomy" id="1755878"/>
    <lineage>
        <taxon>Bacteria</taxon>
        <taxon>Bacillati</taxon>
        <taxon>Actinomycetota</taxon>
        <taxon>Actinomycetes</taxon>
        <taxon>Mycobacteriales</taxon>
        <taxon>Nocardiaceae</taxon>
        <taxon>Nocardia</taxon>
    </lineage>
</organism>
<gene>
    <name evidence="5" type="ORF">ACFO5K_03060</name>
</gene>
<evidence type="ECO:0000256" key="3">
    <source>
        <dbReference type="ARBA" id="ARBA00023163"/>
    </source>
</evidence>
<dbReference type="RefSeq" id="WP_378555594.1">
    <property type="nucleotide sequence ID" value="NZ_JBHSDL010000004.1"/>
</dbReference>
<evidence type="ECO:0000256" key="1">
    <source>
        <dbReference type="ARBA" id="ARBA00023015"/>
    </source>
</evidence>
<sequence>MRPIMSERELEVGWELAQSTGPVPLGVSMDGFRDRAAVGRAMRVFARPAVTVVIQFGDRPLTSEGVVRRSASDGLVAGLLPGIRHVHSERVECVELRMSPITAYRLLDAAPTDLDGTLIGLDDIWGSAAPLLRERLSESATWADRFAVTTKFLVAQESSRTADPEVVACWDRIVTDKGAVRVRELAELTGWSRKRVWSRFTAQVGVTPKRAAMVVRFRSAFELLLTGRTIAEAAVTCGYSDQSHLHRDMSTFAGVTPGALAAT</sequence>
<dbReference type="EMBL" id="JBHSDL010000004">
    <property type="protein sequence ID" value="MFC4373071.1"/>
    <property type="molecule type" value="Genomic_DNA"/>
</dbReference>
<dbReference type="InterPro" id="IPR018060">
    <property type="entry name" value="HTH_AraC"/>
</dbReference>
<keyword evidence="3" id="KW-0804">Transcription</keyword>
<dbReference type="PROSITE" id="PS01124">
    <property type="entry name" value="HTH_ARAC_FAMILY_2"/>
    <property type="match status" value="1"/>
</dbReference>
<dbReference type="SMART" id="SM00342">
    <property type="entry name" value="HTH_ARAC"/>
    <property type="match status" value="1"/>
</dbReference>
<dbReference type="InterPro" id="IPR009057">
    <property type="entry name" value="Homeodomain-like_sf"/>
</dbReference>
<keyword evidence="6" id="KW-1185">Reference proteome</keyword>
<reference evidence="6" key="1">
    <citation type="journal article" date="2019" name="Int. J. Syst. Evol. Microbiol.">
        <title>The Global Catalogue of Microorganisms (GCM) 10K type strain sequencing project: providing services to taxonomists for standard genome sequencing and annotation.</title>
        <authorList>
            <consortium name="The Broad Institute Genomics Platform"/>
            <consortium name="The Broad Institute Genome Sequencing Center for Infectious Disease"/>
            <person name="Wu L."/>
            <person name="Ma J."/>
        </authorList>
    </citation>
    <scope>NUCLEOTIDE SEQUENCE [LARGE SCALE GENOMIC DNA]</scope>
    <source>
        <strain evidence="6">IBRC-M 10490</strain>
    </source>
</reference>
<evidence type="ECO:0000313" key="6">
    <source>
        <dbReference type="Proteomes" id="UP001595844"/>
    </source>
</evidence>
<name>A0ABV8VAY7_9NOCA</name>
<keyword evidence="1" id="KW-0805">Transcription regulation</keyword>
<dbReference type="Gene3D" id="1.10.10.60">
    <property type="entry name" value="Homeodomain-like"/>
    <property type="match status" value="1"/>
</dbReference>
<dbReference type="Pfam" id="PF12833">
    <property type="entry name" value="HTH_18"/>
    <property type="match status" value="1"/>
</dbReference>
<dbReference type="SUPFAM" id="SSF46689">
    <property type="entry name" value="Homeodomain-like"/>
    <property type="match status" value="1"/>
</dbReference>
<proteinExistence type="predicted"/>
<comment type="caution">
    <text evidence="5">The sequence shown here is derived from an EMBL/GenBank/DDBJ whole genome shotgun (WGS) entry which is preliminary data.</text>
</comment>